<name>A0A543NEF6_9ACTN</name>
<dbReference type="Pfam" id="PF04149">
    <property type="entry name" value="DUF397"/>
    <property type="match status" value="1"/>
</dbReference>
<protein>
    <submittedName>
        <fullName evidence="2">Uncharacterized protein DUF397</fullName>
    </submittedName>
</protein>
<dbReference type="AlphaFoldDB" id="A0A543NEF6"/>
<dbReference type="EMBL" id="VFQC01000001">
    <property type="protein sequence ID" value="TQN30228.1"/>
    <property type="molecule type" value="Genomic_DNA"/>
</dbReference>
<organism evidence="2 3">
    <name type="scientific">Haloactinospora alba</name>
    <dbReference type="NCBI Taxonomy" id="405555"/>
    <lineage>
        <taxon>Bacteria</taxon>
        <taxon>Bacillati</taxon>
        <taxon>Actinomycetota</taxon>
        <taxon>Actinomycetes</taxon>
        <taxon>Streptosporangiales</taxon>
        <taxon>Nocardiopsidaceae</taxon>
        <taxon>Haloactinospora</taxon>
    </lineage>
</organism>
<comment type="caution">
    <text evidence="2">The sequence shown here is derived from an EMBL/GenBank/DDBJ whole genome shotgun (WGS) entry which is preliminary data.</text>
</comment>
<evidence type="ECO:0000313" key="2">
    <source>
        <dbReference type="EMBL" id="TQN30228.1"/>
    </source>
</evidence>
<dbReference type="InterPro" id="IPR007278">
    <property type="entry name" value="DUF397"/>
</dbReference>
<keyword evidence="3" id="KW-1185">Reference proteome</keyword>
<dbReference type="OrthoDB" id="3482502at2"/>
<dbReference type="RefSeq" id="WP_141921502.1">
    <property type="nucleotide sequence ID" value="NZ_VFQC01000001.1"/>
</dbReference>
<gene>
    <name evidence="2" type="ORF">FHX37_0089</name>
</gene>
<reference evidence="2 3" key="1">
    <citation type="submission" date="2019-06" db="EMBL/GenBank/DDBJ databases">
        <title>Sequencing the genomes of 1000 actinobacteria strains.</title>
        <authorList>
            <person name="Klenk H.-P."/>
        </authorList>
    </citation>
    <scope>NUCLEOTIDE SEQUENCE [LARGE SCALE GENOMIC DNA]</scope>
    <source>
        <strain evidence="2 3">DSM 45015</strain>
    </source>
</reference>
<proteinExistence type="predicted"/>
<dbReference type="Proteomes" id="UP000317422">
    <property type="component" value="Unassembled WGS sequence"/>
</dbReference>
<accession>A0A543NEF6</accession>
<evidence type="ECO:0000259" key="1">
    <source>
        <dbReference type="Pfam" id="PF04149"/>
    </source>
</evidence>
<evidence type="ECO:0000313" key="3">
    <source>
        <dbReference type="Proteomes" id="UP000317422"/>
    </source>
</evidence>
<feature type="domain" description="DUF397" evidence="1">
    <location>
        <begin position="3"/>
        <end position="54"/>
    </location>
</feature>
<sequence>MSEWHKSAYSGGTNDCVEVREHVAGADVRDTRNRRDGHLSFSASEWKAFLADVRADRL</sequence>